<dbReference type="EMBL" id="MWPX01000014">
    <property type="protein sequence ID" value="OUM48246.1"/>
    <property type="molecule type" value="Genomic_DNA"/>
</dbReference>
<sequence length="195" mass="23610">MIQQFFKKLFDQFLQEQEEEIIAKLCFWIVYYYISVPKYMVNSSGILVHMNQTHEGYTYDTIGDFLREYSGKTRGAFYFESRIYHIKFEEMIREKCREMIYAYYFPRFIDEHSLLCKELLREIGVGKTEIECESFYTLIFNYCAETKDWVDEYEENVLKELFVLSLPFIVQAYGINVCKYIKQEGNRKEIECLVH</sequence>
<accession>A0A1Y3MDV6</accession>
<comment type="caution">
    <text evidence="1">The sequence shown here is derived from an EMBL/GenBank/DDBJ whole genome shotgun (WGS) entry which is preliminary data.</text>
</comment>
<organism evidence="1 2">
    <name type="scientific">Bacillus pseudomycoides</name>
    <dbReference type="NCBI Taxonomy" id="64104"/>
    <lineage>
        <taxon>Bacteria</taxon>
        <taxon>Bacillati</taxon>
        <taxon>Bacillota</taxon>
        <taxon>Bacilli</taxon>
        <taxon>Bacillales</taxon>
        <taxon>Bacillaceae</taxon>
        <taxon>Bacillus</taxon>
        <taxon>Bacillus cereus group</taxon>
    </lineage>
</organism>
<dbReference type="Proteomes" id="UP000195321">
    <property type="component" value="Unassembled WGS sequence"/>
</dbReference>
<evidence type="ECO:0000313" key="1">
    <source>
        <dbReference type="EMBL" id="OUM48246.1"/>
    </source>
</evidence>
<gene>
    <name evidence="1" type="ORF">BW425_13855</name>
</gene>
<name>A0A1Y3MDV6_9BACI</name>
<reference evidence="1 2" key="1">
    <citation type="submission" date="2017-02" db="EMBL/GenBank/DDBJ databases">
        <title>Bacillus pseudomycoides isolate FSL K6-0042.</title>
        <authorList>
            <person name="Kovac J."/>
        </authorList>
    </citation>
    <scope>NUCLEOTIDE SEQUENCE [LARGE SCALE GENOMIC DNA]</scope>
    <source>
        <strain evidence="1 2">FSL K6-0042</strain>
    </source>
</reference>
<dbReference type="RefSeq" id="WP_088094117.1">
    <property type="nucleotide sequence ID" value="NZ_JBLOJB010000007.1"/>
</dbReference>
<proteinExistence type="predicted"/>
<dbReference type="AlphaFoldDB" id="A0A1Y3MDV6"/>
<protein>
    <submittedName>
        <fullName evidence="1">Uncharacterized protein</fullName>
    </submittedName>
</protein>
<evidence type="ECO:0000313" key="2">
    <source>
        <dbReference type="Proteomes" id="UP000195321"/>
    </source>
</evidence>